<dbReference type="NCBIfam" id="TIGR01484">
    <property type="entry name" value="HAD-SF-IIB"/>
    <property type="match status" value="1"/>
</dbReference>
<dbReference type="InterPro" id="IPR001296">
    <property type="entry name" value="Glyco_trans_1"/>
</dbReference>
<dbReference type="InterPro" id="IPR044161">
    <property type="entry name" value="SPS"/>
</dbReference>
<dbReference type="Pfam" id="PF13579">
    <property type="entry name" value="Glyco_trans_4_4"/>
    <property type="match status" value="1"/>
</dbReference>
<dbReference type="SFLD" id="SFLDG01140">
    <property type="entry name" value="C2.B:_Phosphomannomutase_and_P"/>
    <property type="match status" value="1"/>
</dbReference>
<proteinExistence type="inferred from homology"/>
<evidence type="ECO:0000256" key="5">
    <source>
        <dbReference type="ARBA" id="ARBA00047471"/>
    </source>
</evidence>
<keyword evidence="3" id="KW-0328">Glycosyltransferase</keyword>
<dbReference type="SFLD" id="SFLDS00003">
    <property type="entry name" value="Haloacid_Dehalogenase"/>
    <property type="match status" value="1"/>
</dbReference>
<dbReference type="RefSeq" id="WP_091440281.1">
    <property type="nucleotide sequence ID" value="NZ_FMTP01000003.1"/>
</dbReference>
<evidence type="ECO:0000256" key="2">
    <source>
        <dbReference type="ARBA" id="ARBA00012536"/>
    </source>
</evidence>
<keyword evidence="10" id="KW-1185">Reference proteome</keyword>
<dbReference type="SUPFAM" id="SSF53756">
    <property type="entry name" value="UDP-Glycosyltransferase/glycogen phosphorylase"/>
    <property type="match status" value="1"/>
</dbReference>
<dbReference type="Pfam" id="PF00534">
    <property type="entry name" value="Glycos_transf_1"/>
    <property type="match status" value="1"/>
</dbReference>
<gene>
    <name evidence="9" type="ORF">SAMN05660859_2643</name>
</gene>
<dbReference type="SUPFAM" id="SSF56784">
    <property type="entry name" value="HAD-like"/>
    <property type="match status" value="1"/>
</dbReference>
<evidence type="ECO:0000256" key="3">
    <source>
        <dbReference type="ARBA" id="ARBA00022676"/>
    </source>
</evidence>
<dbReference type="PANTHER" id="PTHR46039">
    <property type="entry name" value="SUCROSE-PHOSPHATE SYNTHASE 3-RELATED"/>
    <property type="match status" value="1"/>
</dbReference>
<organism evidence="9 10">
    <name type="scientific">Ancylobacter rudongensis</name>
    <dbReference type="NCBI Taxonomy" id="177413"/>
    <lineage>
        <taxon>Bacteria</taxon>
        <taxon>Pseudomonadati</taxon>
        <taxon>Pseudomonadota</taxon>
        <taxon>Alphaproteobacteria</taxon>
        <taxon>Hyphomicrobiales</taxon>
        <taxon>Xanthobacteraceae</taxon>
        <taxon>Ancylobacter</taxon>
    </lineage>
</organism>
<dbReference type="InterPro" id="IPR006379">
    <property type="entry name" value="HAD-SF_hydro_IIB"/>
</dbReference>
<sequence length="696" mass="76793">MFVLHIALQGCLRGSDVQYGINADTGGHIRYLLGMVEASERIAKAERIVIATRAFESNHGADYAVPRERVSSKTEIVRFATPNPDYLTKEELWSEVPAYAESLIDWIGAQPAPPDIIHAHYADAGVVAGIVRERLGIPYTFVAHSLGRVKMDAFRDNAGTENPDSMESLERRIEIEERAIRDASLIVASSRDEAEFQYSQYKNYDPGRIRIIPPGAELAAFRGAPPRLHVDRLINRFLTHPEKPALIAIARPVAKKNLAMLVKAYGESAQLQEMANLVLIAGNRSDISHLEPEISNSLNEILRLIDLYDLYGRIAYPKVHLPSDVPAIYGYAQYRRGIFINPALNEPFGLTLLEAAAVGIPIIATDSGGPNDIVEICRNGELVDPSSSDDIAQAAIRMLADPALWDSYASAGARAVKRFDWRSHAKRYLRLAEAVTGKEGIGIRQPRELLVSDIDNTLLGSRDALAEFSEWLAGEPEMAFAIASGRSFHSAMSVLEQEESPLPDIMITSVGSEIYYRAENGPEYRADPEWAEWIAEGWDRAGILAALQELPGIRPQSPLEQRRFKLSYLSPANPEAAAMIAERLIAVGLQATVMGSHARYIDILPPRASKGTAVEFVRKRLGLETRQVYVAGDSGNDVEMLRLLPNAIVVGNFCDQLRSRPELDHCHFAPRRYARGILDGVAYFRGAQDGQALSVA</sequence>
<protein>
    <recommendedName>
        <fullName evidence="2">sucrose-phosphate synthase</fullName>
        <ecNumber evidence="2">2.4.1.14</ecNumber>
    </recommendedName>
</protein>
<evidence type="ECO:0000313" key="9">
    <source>
        <dbReference type="EMBL" id="SCW74202.1"/>
    </source>
</evidence>
<feature type="domain" description="Sucrose phosphatase-like" evidence="7">
    <location>
        <begin position="447"/>
        <end position="685"/>
    </location>
</feature>
<dbReference type="GO" id="GO:0046524">
    <property type="term" value="F:sucrose-phosphate synthase activity"/>
    <property type="evidence" value="ECO:0007669"/>
    <property type="project" value="UniProtKB-EC"/>
</dbReference>
<feature type="domain" description="Glycosyltransferase subfamily 4-like N-terminal" evidence="8">
    <location>
        <begin position="47"/>
        <end position="215"/>
    </location>
</feature>
<feature type="domain" description="Glycosyl transferase family 1" evidence="6">
    <location>
        <begin position="240"/>
        <end position="409"/>
    </location>
</feature>
<evidence type="ECO:0000256" key="4">
    <source>
        <dbReference type="ARBA" id="ARBA00022679"/>
    </source>
</evidence>
<comment type="similarity">
    <text evidence="1">Belongs to the glycosyltransferase 1 family.</text>
</comment>
<dbReference type="EMBL" id="FMTP01000003">
    <property type="protein sequence ID" value="SCW74202.1"/>
    <property type="molecule type" value="Genomic_DNA"/>
</dbReference>
<dbReference type="InterPro" id="IPR023214">
    <property type="entry name" value="HAD_sf"/>
</dbReference>
<dbReference type="SFLD" id="SFLDG01141">
    <property type="entry name" value="C2.B.1:_Sucrose_Phosphatase_Li"/>
    <property type="match status" value="1"/>
</dbReference>
<dbReference type="PANTHER" id="PTHR46039:SF5">
    <property type="entry name" value="SUCROSE-PHOSPHATE SYNTHASE 3-RELATED"/>
    <property type="match status" value="1"/>
</dbReference>
<name>A0A1G4SYE2_9HYPH</name>
<evidence type="ECO:0000259" key="7">
    <source>
        <dbReference type="Pfam" id="PF05116"/>
    </source>
</evidence>
<evidence type="ECO:0000259" key="6">
    <source>
        <dbReference type="Pfam" id="PF00534"/>
    </source>
</evidence>
<dbReference type="STRING" id="177413.SAMN05660859_2643"/>
<dbReference type="Pfam" id="PF05116">
    <property type="entry name" value="S6PP"/>
    <property type="match status" value="1"/>
</dbReference>
<dbReference type="InterPro" id="IPR028098">
    <property type="entry name" value="Glyco_trans_4-like_N"/>
</dbReference>
<dbReference type="Proteomes" id="UP000198889">
    <property type="component" value="Unassembled WGS sequence"/>
</dbReference>
<dbReference type="GO" id="GO:0016791">
    <property type="term" value="F:phosphatase activity"/>
    <property type="evidence" value="ECO:0007669"/>
    <property type="project" value="UniProtKB-ARBA"/>
</dbReference>
<comment type="catalytic activity">
    <reaction evidence="5">
        <text>beta-D-fructose 6-phosphate + UDP-alpha-D-glucose = sucrose 6(F)-phosphate + UDP + H(+)</text>
        <dbReference type="Rhea" id="RHEA:22172"/>
        <dbReference type="ChEBI" id="CHEBI:15378"/>
        <dbReference type="ChEBI" id="CHEBI:57634"/>
        <dbReference type="ChEBI" id="CHEBI:57723"/>
        <dbReference type="ChEBI" id="CHEBI:58223"/>
        <dbReference type="ChEBI" id="CHEBI:58885"/>
        <dbReference type="EC" id="2.4.1.14"/>
    </reaction>
</comment>
<dbReference type="AlphaFoldDB" id="A0A1G4SYE2"/>
<accession>A0A1G4SYE2</accession>
<reference evidence="10" key="1">
    <citation type="submission" date="2016-10" db="EMBL/GenBank/DDBJ databases">
        <authorList>
            <person name="Varghese N."/>
            <person name="Submissions S."/>
        </authorList>
    </citation>
    <scope>NUCLEOTIDE SEQUENCE [LARGE SCALE GENOMIC DNA]</scope>
    <source>
        <strain evidence="10">CGMCC 1.1761</strain>
    </source>
</reference>
<evidence type="ECO:0000256" key="1">
    <source>
        <dbReference type="ARBA" id="ARBA00006530"/>
    </source>
</evidence>
<dbReference type="Gene3D" id="3.40.50.2000">
    <property type="entry name" value="Glycogen Phosphorylase B"/>
    <property type="match status" value="2"/>
</dbReference>
<dbReference type="EC" id="2.4.1.14" evidence="2"/>
<evidence type="ECO:0000259" key="8">
    <source>
        <dbReference type="Pfam" id="PF13579"/>
    </source>
</evidence>
<keyword evidence="4" id="KW-0808">Transferase</keyword>
<dbReference type="InterPro" id="IPR006380">
    <property type="entry name" value="SPP-like_dom"/>
</dbReference>
<dbReference type="Gene3D" id="3.90.1070.10">
    <property type="match status" value="1"/>
</dbReference>
<evidence type="ECO:0000313" key="10">
    <source>
        <dbReference type="Proteomes" id="UP000198889"/>
    </source>
</evidence>
<dbReference type="InterPro" id="IPR036412">
    <property type="entry name" value="HAD-like_sf"/>
</dbReference>
<dbReference type="Gene3D" id="3.40.50.1000">
    <property type="entry name" value="HAD superfamily/HAD-like"/>
    <property type="match status" value="1"/>
</dbReference>